<evidence type="ECO:0000313" key="1">
    <source>
        <dbReference type="EMBL" id="SFM59345.1"/>
    </source>
</evidence>
<dbReference type="Proteomes" id="UP000199611">
    <property type="component" value="Unassembled WGS sequence"/>
</dbReference>
<keyword evidence="2" id="KW-1185">Reference proteome</keyword>
<dbReference type="RefSeq" id="WP_093393598.1">
    <property type="nucleotide sequence ID" value="NZ_FOUU01000002.1"/>
</dbReference>
<dbReference type="OrthoDB" id="9779322at2"/>
<sequence>MESKIARALGLPFHPVSLIWTNREPEKARKFRPGKWGCVMWLFAEVARKGSMAVFSKENFGCWGGGVGLGFGNRYADFPGGEECFSYFLSTGNRNHNTGRQVAEALKDRASKSFLEEFLNGEGYFASPEEVKEFLQLLPFREITEKYVVMCPLEKIEEFENPPRVVVFTAGPHQLAALIILANYNRKGIENVIVPYAAGCQTIGIFAYREAESEHPRAVMGLTDISARNYVRRHLGDHVFTLALPWKLFQEMEANLKGSFVERNTWKELMRTAHE</sequence>
<dbReference type="AlphaFoldDB" id="A0A1I4S4E4"/>
<dbReference type="EMBL" id="FOUU01000002">
    <property type="protein sequence ID" value="SFM59345.1"/>
    <property type="molecule type" value="Genomic_DNA"/>
</dbReference>
<dbReference type="STRING" id="39841.SAMN05660836_00749"/>
<reference evidence="1 2" key="1">
    <citation type="submission" date="2016-10" db="EMBL/GenBank/DDBJ databases">
        <authorList>
            <person name="de Groot N.N."/>
        </authorList>
    </citation>
    <scope>NUCLEOTIDE SEQUENCE [LARGE SCALE GENOMIC DNA]</scope>
    <source>
        <strain evidence="1 2">DSM 9990</strain>
    </source>
</reference>
<organism evidence="1 2">
    <name type="scientific">Thermodesulforhabdus norvegica</name>
    <dbReference type="NCBI Taxonomy" id="39841"/>
    <lineage>
        <taxon>Bacteria</taxon>
        <taxon>Pseudomonadati</taxon>
        <taxon>Thermodesulfobacteriota</taxon>
        <taxon>Syntrophobacteria</taxon>
        <taxon>Syntrophobacterales</taxon>
        <taxon>Thermodesulforhabdaceae</taxon>
        <taxon>Thermodesulforhabdus</taxon>
    </lineage>
</organism>
<name>A0A1I4S4E4_9BACT</name>
<dbReference type="Pfam" id="PF02596">
    <property type="entry name" value="DUF169"/>
    <property type="match status" value="1"/>
</dbReference>
<protein>
    <submittedName>
        <fullName evidence="1">Uncharacterized conserved protein, DUF169 family</fullName>
    </submittedName>
</protein>
<dbReference type="InterPro" id="IPR003748">
    <property type="entry name" value="DUF169"/>
</dbReference>
<gene>
    <name evidence="1" type="ORF">SAMN05660836_00749</name>
</gene>
<proteinExistence type="predicted"/>
<accession>A0A1I4S4E4</accession>
<evidence type="ECO:0000313" key="2">
    <source>
        <dbReference type="Proteomes" id="UP000199611"/>
    </source>
</evidence>